<feature type="transmembrane region" description="Helical" evidence="7">
    <location>
        <begin position="165"/>
        <end position="183"/>
    </location>
</feature>
<feature type="transmembrane region" description="Helical" evidence="7">
    <location>
        <begin position="213"/>
        <end position="233"/>
    </location>
</feature>
<evidence type="ECO:0000313" key="9">
    <source>
        <dbReference type="Proteomes" id="UP000615455"/>
    </source>
</evidence>
<feature type="transmembrane region" description="Helical" evidence="7">
    <location>
        <begin position="294"/>
        <end position="312"/>
    </location>
</feature>
<name>A0ABQ1FJA7_9BACL</name>
<keyword evidence="2" id="KW-1003">Cell membrane</keyword>
<feature type="transmembrane region" description="Helical" evidence="7">
    <location>
        <begin position="51"/>
        <end position="71"/>
    </location>
</feature>
<gene>
    <name evidence="8" type="ORF">GCM10008018_71220</name>
</gene>
<comment type="subcellular location">
    <subcellularLocation>
        <location evidence="1">Cell membrane</location>
        <topology evidence="1">Multi-pass membrane protein</topology>
    </subcellularLocation>
</comment>
<dbReference type="EMBL" id="BMHE01000087">
    <property type="protein sequence ID" value="GGA16446.1"/>
    <property type="molecule type" value="Genomic_DNA"/>
</dbReference>
<evidence type="ECO:0000313" key="8">
    <source>
        <dbReference type="EMBL" id="GGA16446.1"/>
    </source>
</evidence>
<dbReference type="InterPro" id="IPR018480">
    <property type="entry name" value="PNAcMuramoyl-5peptid_Trfase_CS"/>
</dbReference>
<evidence type="ECO:0000256" key="5">
    <source>
        <dbReference type="ARBA" id="ARBA00022989"/>
    </source>
</evidence>
<evidence type="ECO:0000256" key="7">
    <source>
        <dbReference type="SAM" id="Phobius"/>
    </source>
</evidence>
<evidence type="ECO:0000256" key="6">
    <source>
        <dbReference type="ARBA" id="ARBA00023136"/>
    </source>
</evidence>
<organism evidence="8 9">
    <name type="scientific">Paenibacillus marchantiophytorum</name>
    <dbReference type="NCBI Taxonomy" id="1619310"/>
    <lineage>
        <taxon>Bacteria</taxon>
        <taxon>Bacillati</taxon>
        <taxon>Bacillota</taxon>
        <taxon>Bacilli</taxon>
        <taxon>Bacillales</taxon>
        <taxon>Paenibacillaceae</taxon>
        <taxon>Paenibacillus</taxon>
    </lineage>
</organism>
<evidence type="ECO:0000256" key="1">
    <source>
        <dbReference type="ARBA" id="ARBA00004651"/>
    </source>
</evidence>
<keyword evidence="6 7" id="KW-0472">Membrane</keyword>
<feature type="transmembrane region" description="Helical" evidence="7">
    <location>
        <begin position="110"/>
        <end position="128"/>
    </location>
</feature>
<dbReference type="Proteomes" id="UP000615455">
    <property type="component" value="Unassembled WGS sequence"/>
</dbReference>
<dbReference type="PROSITE" id="PS01348">
    <property type="entry name" value="MRAY_2"/>
    <property type="match status" value="1"/>
</dbReference>
<feature type="transmembrane region" description="Helical" evidence="7">
    <location>
        <begin position="77"/>
        <end position="98"/>
    </location>
</feature>
<accession>A0ABQ1FJA7</accession>
<dbReference type="PANTHER" id="PTHR22926:SF3">
    <property type="entry name" value="UNDECAPRENYL-PHOSPHATE ALPHA-N-ACETYLGLUCOSAMINYL 1-PHOSPHATE TRANSFERASE"/>
    <property type="match status" value="1"/>
</dbReference>
<protein>
    <submittedName>
        <fullName evidence="8">Undecaprenyl-phosphate alpha-N-acetylglucosaminyl 1-phosphate transferase</fullName>
    </submittedName>
</protein>
<keyword evidence="5 7" id="KW-1133">Transmembrane helix</keyword>
<dbReference type="InterPro" id="IPR000715">
    <property type="entry name" value="Glycosyl_transferase_4"/>
</dbReference>
<comment type="caution">
    <text evidence="8">The sequence shown here is derived from an EMBL/GenBank/DDBJ whole genome shotgun (WGS) entry which is preliminary data.</text>
</comment>
<keyword evidence="4 7" id="KW-0812">Transmembrane</keyword>
<keyword evidence="9" id="KW-1185">Reference proteome</keyword>
<evidence type="ECO:0000256" key="4">
    <source>
        <dbReference type="ARBA" id="ARBA00022692"/>
    </source>
</evidence>
<reference evidence="9" key="1">
    <citation type="journal article" date="2019" name="Int. J. Syst. Evol. Microbiol.">
        <title>The Global Catalogue of Microorganisms (GCM) 10K type strain sequencing project: providing services to taxonomists for standard genome sequencing and annotation.</title>
        <authorList>
            <consortium name="The Broad Institute Genomics Platform"/>
            <consortium name="The Broad Institute Genome Sequencing Center for Infectious Disease"/>
            <person name="Wu L."/>
            <person name="Ma J."/>
        </authorList>
    </citation>
    <scope>NUCLEOTIDE SEQUENCE [LARGE SCALE GENOMIC DNA]</scope>
    <source>
        <strain evidence="9">CGMCC 1.15043</strain>
    </source>
</reference>
<dbReference type="PANTHER" id="PTHR22926">
    <property type="entry name" value="PHOSPHO-N-ACETYLMURAMOYL-PENTAPEPTIDE-TRANSFERASE"/>
    <property type="match status" value="1"/>
</dbReference>
<feature type="transmembrane region" description="Helical" evidence="7">
    <location>
        <begin position="134"/>
        <end position="153"/>
    </location>
</feature>
<feature type="transmembrane region" description="Helical" evidence="7">
    <location>
        <begin position="239"/>
        <end position="262"/>
    </location>
</feature>
<proteinExistence type="predicted"/>
<feature type="transmembrane region" description="Helical" evidence="7">
    <location>
        <begin position="6"/>
        <end position="25"/>
    </location>
</feature>
<dbReference type="CDD" id="cd06853">
    <property type="entry name" value="GT_WecA_like"/>
    <property type="match status" value="1"/>
</dbReference>
<feature type="transmembrane region" description="Helical" evidence="7">
    <location>
        <begin position="318"/>
        <end position="339"/>
    </location>
</feature>
<keyword evidence="3 8" id="KW-0808">Transferase</keyword>
<evidence type="ECO:0000256" key="3">
    <source>
        <dbReference type="ARBA" id="ARBA00022679"/>
    </source>
</evidence>
<sequence length="362" mass="38691">MSVLLSSIAALLTSGIVLILIMPFIRRLSIAIGAVAVPNHRTMHSSIMPRLGGLAIFISFMSAAALFYAKLAPTLPAFWGLFLAACIIEVVGVIDDVYTLSAKWKMLGQLLAASTVALSGFTIDQIHIPFGSDLYFPAWLSILLTIGWIVGMINALNWIDGLDGLATGIAGISCLALCIIAAMTGNVPVLIISATLLGSLAGFYLFNAEPASIFMGESGSAFLGFVLAVLAILGFKQAIFVSFIVPLLILGVPILDTLLAMVRRAMQGRPVYEADRGHVHHRLTDLGVSRRKTVYTLYVISAFLGICAIILTKASQSGITLVMLLLLVVLLILAGAELVGISKGKLPLSAFLRRIRRVREEK</sequence>
<dbReference type="Pfam" id="PF00953">
    <property type="entry name" value="Glycos_transf_4"/>
    <property type="match status" value="1"/>
</dbReference>
<evidence type="ECO:0000256" key="2">
    <source>
        <dbReference type="ARBA" id="ARBA00022475"/>
    </source>
</evidence>
<dbReference type="GO" id="GO:0016740">
    <property type="term" value="F:transferase activity"/>
    <property type="evidence" value="ECO:0007669"/>
    <property type="project" value="UniProtKB-KW"/>
</dbReference>
<feature type="transmembrane region" description="Helical" evidence="7">
    <location>
        <begin position="189"/>
        <end position="206"/>
    </location>
</feature>